<name>A0A0K8PAZ2_9CHLR</name>
<reference evidence="2" key="1">
    <citation type="journal article" date="2015" name="Genome Announc.">
        <title>Draft Genome Sequence of Anaerolineae Strain TC1, a Novel Isolate from a Methanogenic Wastewater Treatment System.</title>
        <authorList>
            <person name="Matsuura N."/>
            <person name="Tourlousse D.M."/>
            <person name="Sun L."/>
            <person name="Toyonaga M."/>
            <person name="Kuroda K."/>
            <person name="Ohashi A."/>
            <person name="Cruz R."/>
            <person name="Yamaguchi T."/>
            <person name="Sekiguchi Y."/>
        </authorList>
    </citation>
    <scope>NUCLEOTIDE SEQUENCE [LARGE SCALE GENOMIC DNA]</scope>
    <source>
        <strain evidence="2">TC1</strain>
    </source>
</reference>
<dbReference type="SUPFAM" id="SSF51726">
    <property type="entry name" value="UROD/MetE-like"/>
    <property type="match status" value="1"/>
</dbReference>
<dbReference type="InterPro" id="IPR038071">
    <property type="entry name" value="UROD/MetE-like_sf"/>
</dbReference>
<dbReference type="InterPro" id="IPR000257">
    <property type="entry name" value="Uroporphyrinogen_deCOase"/>
</dbReference>
<dbReference type="EMBL" id="DF968180">
    <property type="protein sequence ID" value="GAP39669.1"/>
    <property type="molecule type" value="Genomic_DNA"/>
</dbReference>
<dbReference type="Proteomes" id="UP000053370">
    <property type="component" value="Unassembled WGS sequence"/>
</dbReference>
<dbReference type="GO" id="GO:0006779">
    <property type="term" value="P:porphyrin-containing compound biosynthetic process"/>
    <property type="evidence" value="ECO:0007669"/>
    <property type="project" value="InterPro"/>
</dbReference>
<gene>
    <name evidence="2" type="ORF">ATC1_12203</name>
</gene>
<proteinExistence type="predicted"/>
<dbReference type="Gene3D" id="3.20.20.210">
    <property type="match status" value="1"/>
</dbReference>
<evidence type="ECO:0000259" key="1">
    <source>
        <dbReference type="Pfam" id="PF01208"/>
    </source>
</evidence>
<dbReference type="STRING" id="1678840.ATC1_12203"/>
<dbReference type="PANTHER" id="PTHR47099:SF1">
    <property type="entry name" value="METHYLCOBAMIDE:COM METHYLTRANSFERASE MTBA"/>
    <property type="match status" value="1"/>
</dbReference>
<evidence type="ECO:0000313" key="2">
    <source>
        <dbReference type="EMBL" id="GAP39669.1"/>
    </source>
</evidence>
<keyword evidence="3" id="KW-1185">Reference proteome</keyword>
<sequence length="422" mass="47316">MNSRERISIALRHQEADRIPLDLGGCGQTGMQVSTVYALRQALKLDPPGTPVKVIEPFQMLGEIKPDLQELLGVDCISVGGSTNFFGFRNEGWKPWTTFDGTPVLVPELFNTEPDQTEKIYQYPQGDRSAPPCAVMPKGGYYFDSVVRQNPLVEELLDPADNTEEFQLIPEDELAYLKKAAEDAYKNTDKALVLGLGGMAFGDIALVPGPTLKHPKGIRDMEEWYISTVTRKEYVYAVFERQCEIALENLPKIFAAVGNLPSVAWVSGTDFGAQNNCFISPKAFRSMYKPFMIEINHWIHTHTTWKTFIHTCGSIMPLIPDIIEAGFDILNPVQISAVNMDPQELKNRFGDQITFWGGGIDTQRVLPFGTAEEVRQQVQRNIEIFGKGGGYVFNPIHNVQSKVPVENLLAMYETVKKFGRYL</sequence>
<organism evidence="2">
    <name type="scientific">Flexilinea flocculi</name>
    <dbReference type="NCBI Taxonomy" id="1678840"/>
    <lineage>
        <taxon>Bacteria</taxon>
        <taxon>Bacillati</taxon>
        <taxon>Chloroflexota</taxon>
        <taxon>Anaerolineae</taxon>
        <taxon>Anaerolineales</taxon>
        <taxon>Anaerolineaceae</taxon>
        <taxon>Flexilinea</taxon>
    </lineage>
</organism>
<dbReference type="PANTHER" id="PTHR47099">
    <property type="entry name" value="METHYLCOBAMIDE:COM METHYLTRANSFERASE MTBA"/>
    <property type="match status" value="1"/>
</dbReference>
<dbReference type="GO" id="GO:0004853">
    <property type="term" value="F:uroporphyrinogen decarboxylase activity"/>
    <property type="evidence" value="ECO:0007669"/>
    <property type="project" value="InterPro"/>
</dbReference>
<dbReference type="OrthoDB" id="9771599at2"/>
<evidence type="ECO:0000313" key="3">
    <source>
        <dbReference type="Proteomes" id="UP000053370"/>
    </source>
</evidence>
<dbReference type="InterPro" id="IPR052024">
    <property type="entry name" value="Methanogen_methyltrans"/>
</dbReference>
<dbReference type="PATRIC" id="fig|1678840.3.peg.749"/>
<accession>A0A0K8PAZ2</accession>
<feature type="domain" description="Uroporphyrinogen decarboxylase (URO-D)" evidence="1">
    <location>
        <begin position="270"/>
        <end position="417"/>
    </location>
</feature>
<dbReference type="Pfam" id="PF01208">
    <property type="entry name" value="URO-D"/>
    <property type="match status" value="1"/>
</dbReference>
<dbReference type="AlphaFoldDB" id="A0A0K8PAZ2"/>
<protein>
    <submittedName>
        <fullName evidence="2">Uroporphyrinogen decarboxylase</fullName>
    </submittedName>
</protein>
<dbReference type="RefSeq" id="WP_062278316.1">
    <property type="nucleotide sequence ID" value="NZ_DF968180.1"/>
</dbReference>